<dbReference type="SUPFAM" id="SSF53686">
    <property type="entry name" value="Tryptophan synthase beta subunit-like PLP-dependent enzymes"/>
    <property type="match status" value="1"/>
</dbReference>
<reference evidence="4 5" key="1">
    <citation type="submission" date="2019-08" db="EMBL/GenBank/DDBJ databases">
        <authorList>
            <person name="Peeters C."/>
        </authorList>
    </citation>
    <scope>NUCLEOTIDE SEQUENCE [LARGE SCALE GENOMIC DNA]</scope>
    <source>
        <strain evidence="4 5">LMG 30175</strain>
    </source>
</reference>
<dbReference type="InterPro" id="IPR036052">
    <property type="entry name" value="TrpB-like_PALP_sf"/>
</dbReference>
<dbReference type="Pfam" id="PF00291">
    <property type="entry name" value="PALP"/>
    <property type="match status" value="1"/>
</dbReference>
<dbReference type="Proteomes" id="UP000414233">
    <property type="component" value="Unassembled WGS sequence"/>
</dbReference>
<dbReference type="PANTHER" id="PTHR10314">
    <property type="entry name" value="CYSTATHIONINE BETA-SYNTHASE"/>
    <property type="match status" value="1"/>
</dbReference>
<name>A0A5E4ZCV5_9BURK</name>
<protein>
    <submittedName>
        <fullName evidence="4">Cysteine synthase</fullName>
    </submittedName>
</protein>
<evidence type="ECO:0000256" key="1">
    <source>
        <dbReference type="ARBA" id="ARBA00001933"/>
    </source>
</evidence>
<evidence type="ECO:0000259" key="3">
    <source>
        <dbReference type="Pfam" id="PF00291"/>
    </source>
</evidence>
<dbReference type="RefSeq" id="WP_191629222.1">
    <property type="nucleotide sequence ID" value="NZ_CABPRZ010000035.1"/>
</dbReference>
<dbReference type="EMBL" id="CABPRZ010000035">
    <property type="protein sequence ID" value="VVE58120.1"/>
    <property type="molecule type" value="Genomic_DNA"/>
</dbReference>
<accession>A0A5E4ZCV5</accession>
<dbReference type="GO" id="GO:1901605">
    <property type="term" value="P:alpha-amino acid metabolic process"/>
    <property type="evidence" value="ECO:0007669"/>
    <property type="project" value="UniProtKB-ARBA"/>
</dbReference>
<keyword evidence="5" id="KW-1185">Reference proteome</keyword>
<evidence type="ECO:0000256" key="2">
    <source>
        <dbReference type="ARBA" id="ARBA00022898"/>
    </source>
</evidence>
<feature type="domain" description="Tryptophan synthase beta chain-like PALP" evidence="3">
    <location>
        <begin position="24"/>
        <end position="297"/>
    </location>
</feature>
<gene>
    <name evidence="4" type="ORF">PTE30175_05187</name>
</gene>
<dbReference type="InterPro" id="IPR050214">
    <property type="entry name" value="Cys_Synth/Cystath_Beta-Synth"/>
</dbReference>
<proteinExistence type="predicted"/>
<evidence type="ECO:0000313" key="5">
    <source>
        <dbReference type="Proteomes" id="UP000414233"/>
    </source>
</evidence>
<keyword evidence="2" id="KW-0663">Pyridoxal phosphate</keyword>
<dbReference type="Gene3D" id="3.40.50.1100">
    <property type="match status" value="2"/>
</dbReference>
<dbReference type="AlphaFoldDB" id="A0A5E4ZCV5"/>
<sequence>MDETSEWAWVYGGGGAPGPTALQEISPGLLMKFECHQPGGNHKTRAARHIVRSALACGALVPGRSTIVARAGVSFGAGLLAACRGLNIPVALAPSRGLGPQRRDALQRAGARWLDGPDRASGANPRAGADVAPDAIVAWHLRHAQETGHSYFRADPFIDAMALRAHELETGPEIATQLAARWPHVRRLSFVACAGTGASLTGIARVLRREGFEVDVTLVEPAGACTQRGLFPVHRLSGMAMVHPVHLDWTQVDAVASVDYEETCHAARQLIRRTGHRIGVTTSACVAVAFRRLASHGHKARGPRGHKTLVVCYDTGGWPATDQPHRGVCP</sequence>
<comment type="cofactor">
    <cofactor evidence="1">
        <name>pyridoxal 5'-phosphate</name>
        <dbReference type="ChEBI" id="CHEBI:597326"/>
    </cofactor>
</comment>
<evidence type="ECO:0000313" key="4">
    <source>
        <dbReference type="EMBL" id="VVE58120.1"/>
    </source>
</evidence>
<dbReference type="InterPro" id="IPR001926">
    <property type="entry name" value="TrpB-like_PALP"/>
</dbReference>
<organism evidence="4 5">
    <name type="scientific">Pandoraea terrae</name>
    <dbReference type="NCBI Taxonomy" id="1537710"/>
    <lineage>
        <taxon>Bacteria</taxon>
        <taxon>Pseudomonadati</taxon>
        <taxon>Pseudomonadota</taxon>
        <taxon>Betaproteobacteria</taxon>
        <taxon>Burkholderiales</taxon>
        <taxon>Burkholderiaceae</taxon>
        <taxon>Pandoraea</taxon>
    </lineage>
</organism>